<dbReference type="RefSeq" id="WP_009453366.1">
    <property type="nucleotide sequence ID" value="NZ_JH660677.1"/>
</dbReference>
<feature type="compositionally biased region" description="Basic and acidic residues" evidence="1">
    <location>
        <begin position="767"/>
        <end position="778"/>
    </location>
</feature>
<dbReference type="SUPFAM" id="SSF53300">
    <property type="entry name" value="vWA-like"/>
    <property type="match status" value="1"/>
</dbReference>
<dbReference type="PANTHER" id="PTHR45737:SF6">
    <property type="entry name" value="VON WILLEBRAND FACTOR A DOMAIN-CONTAINING PROTEIN 5A"/>
    <property type="match status" value="1"/>
</dbReference>
<name>I4Z5R4_9BURK</name>
<proteinExistence type="predicted"/>
<dbReference type="InterPro" id="IPR013694">
    <property type="entry name" value="VIT"/>
</dbReference>
<sequence>MSMTGGDPSSLLRFPPDHGDHDHAALVLASVRTRAHLRGMLLEVSIEQSFRNTSAQTLRISPSFLLPDHAVLLGLDAILANRQHLRAQIADKHTASFQQIAYTPVGSPNDDDPIDVLLESNLDGSYTLHLGELAPGEMCLITVRYGQTPRYEHGALYLTIPATLGPHRFSTPRDAPQGDENFDLAIDIYGNWAEATISSPTHPSMQLSQGDQAPDASQRIRVSLSRRNTLERDFALVISDIAQEAMSMAWYEHDPIQTDQVVAMLAFQPDLPARQDPLALKILVDCSSAMSPESIRTARRLQQGLIALLTPEDRFSLSRFGATVEHHAGPLWPANEACKLAARHWSHDLSPRMGPPDLQAALQSTFEQTIQGSRADILLITQAQNSDLAAALLTAKQGPQRIFVICIGPPASTHAQTLIRQVAEVSGGIFDQVISGQTLEATEAAETSIERLLHRLRSEQRFGLTLQWPEGITPKWQSTMPHSIFDGDTVLVHAVLDQRPQGKVRLLGYGRTRTDEERPLWQRMLTVVRGSLGAIREQGMNGWRGLLHPRHHRWQETLHSIATLSATFSSAEHPGPPPVRPAATELARMVAAARYQEQQQPALAVQYQLTTRSTYLILVHPHEDAHQALNRPPTFKLRQQRMAPLPPKLNQPTVAQATPQRQEPIFAAQATVAETRLPIRPLSPWEFSRVFEQRQPNDWPTTLQGLRDMGLGKGVITWLVCHLSEGPAGDIDVAAGIHAFLTFFAHPLTRQALHQGHAIPATHPLRQHPDPRLARMSHDFSGMTGENWPAL</sequence>
<organism evidence="3 4">
    <name type="scientific">Leptothrix ochracea L12</name>
    <dbReference type="NCBI Taxonomy" id="735332"/>
    <lineage>
        <taxon>Bacteria</taxon>
        <taxon>Pseudomonadati</taxon>
        <taxon>Pseudomonadota</taxon>
        <taxon>Betaproteobacteria</taxon>
        <taxon>Burkholderiales</taxon>
        <taxon>Sphaerotilaceae</taxon>
        <taxon>Leptothrix</taxon>
    </lineage>
</organism>
<evidence type="ECO:0000313" key="3">
    <source>
        <dbReference type="EMBL" id="EIM31556.1"/>
    </source>
</evidence>
<evidence type="ECO:0000259" key="2">
    <source>
        <dbReference type="PROSITE" id="PS51468"/>
    </source>
</evidence>
<dbReference type="GeneID" id="92352481"/>
<dbReference type="PROSITE" id="PS51468">
    <property type="entry name" value="VIT"/>
    <property type="match status" value="1"/>
</dbReference>
<dbReference type="InterPro" id="IPR002035">
    <property type="entry name" value="VWF_A"/>
</dbReference>
<reference evidence="3 4" key="1">
    <citation type="submission" date="2012-04" db="EMBL/GenBank/DDBJ databases">
        <title>Improved High-Quality Draft sequence of Leptothrix ochracea L12.</title>
        <authorList>
            <consortium name="US DOE Joint Genome Institute"/>
            <person name="Lucas S."/>
            <person name="Han J."/>
            <person name="Lapidus A."/>
            <person name="Cheng J.-F."/>
            <person name="Goodwin L."/>
            <person name="Pitluck S."/>
            <person name="Peters L."/>
            <person name="Zeytun A."/>
            <person name="Detter J.C."/>
            <person name="Han C."/>
            <person name="Tapia R."/>
            <person name="Land M."/>
            <person name="Hauser L."/>
            <person name="Kyrpides N."/>
            <person name="Ivanova N."/>
            <person name="Pagani I."/>
            <person name="Stepanauskas R."/>
            <person name="Masland D."/>
            <person name="Poulton N."/>
            <person name="Emerson D."/>
            <person name="Fleming E."/>
            <person name="Woyke T."/>
        </authorList>
    </citation>
    <scope>NUCLEOTIDE SEQUENCE [LARGE SCALE GENOMIC DNA]</scope>
    <source>
        <strain evidence="3 4">L12</strain>
    </source>
</reference>
<accession>I4Z5R4</accession>
<dbReference type="AlphaFoldDB" id="I4Z5R4"/>
<dbReference type="PANTHER" id="PTHR45737">
    <property type="entry name" value="VON WILLEBRAND FACTOR A DOMAIN-CONTAINING PROTEIN 5A"/>
    <property type="match status" value="1"/>
</dbReference>
<feature type="region of interest" description="Disordered" evidence="1">
    <location>
        <begin position="199"/>
        <end position="218"/>
    </location>
</feature>
<dbReference type="OrthoDB" id="9784383at2"/>
<feature type="compositionally biased region" description="Polar residues" evidence="1">
    <location>
        <begin position="199"/>
        <end position="211"/>
    </location>
</feature>
<protein>
    <recommendedName>
        <fullName evidence="2">VIT domain-containing protein</fullName>
    </recommendedName>
</protein>
<dbReference type="Pfam" id="PF13768">
    <property type="entry name" value="VWA_3"/>
    <property type="match status" value="1"/>
</dbReference>
<dbReference type="EMBL" id="JH660677">
    <property type="protein sequence ID" value="EIM31556.1"/>
    <property type="molecule type" value="Genomic_DNA"/>
</dbReference>
<feature type="domain" description="VIT" evidence="2">
    <location>
        <begin position="12"/>
        <end position="147"/>
    </location>
</feature>
<feature type="region of interest" description="Disordered" evidence="1">
    <location>
        <begin position="761"/>
        <end position="791"/>
    </location>
</feature>
<gene>
    <name evidence="3" type="ORF">LepocDRAFT_00002880</name>
</gene>
<dbReference type="HOGENOM" id="CLU_017656_0_0_4"/>
<dbReference type="Proteomes" id="UP000053899">
    <property type="component" value="Unassembled WGS sequence"/>
</dbReference>
<keyword evidence="4" id="KW-1185">Reference proteome</keyword>
<evidence type="ECO:0000313" key="4">
    <source>
        <dbReference type="Proteomes" id="UP000053899"/>
    </source>
</evidence>
<dbReference type="SMART" id="SM00327">
    <property type="entry name" value="VWA"/>
    <property type="match status" value="1"/>
</dbReference>
<dbReference type="InterPro" id="IPR036465">
    <property type="entry name" value="vWFA_dom_sf"/>
</dbReference>
<dbReference type="Gene3D" id="3.40.50.410">
    <property type="entry name" value="von Willebrand factor, type A domain"/>
    <property type="match status" value="1"/>
</dbReference>
<evidence type="ECO:0000256" key="1">
    <source>
        <dbReference type="SAM" id="MobiDB-lite"/>
    </source>
</evidence>